<accession>A0AAN7K1G7</accession>
<organism evidence="1 2">
    <name type="scientific">Trapa incisa</name>
    <dbReference type="NCBI Taxonomy" id="236973"/>
    <lineage>
        <taxon>Eukaryota</taxon>
        <taxon>Viridiplantae</taxon>
        <taxon>Streptophyta</taxon>
        <taxon>Embryophyta</taxon>
        <taxon>Tracheophyta</taxon>
        <taxon>Spermatophyta</taxon>
        <taxon>Magnoliopsida</taxon>
        <taxon>eudicotyledons</taxon>
        <taxon>Gunneridae</taxon>
        <taxon>Pentapetalae</taxon>
        <taxon>rosids</taxon>
        <taxon>malvids</taxon>
        <taxon>Myrtales</taxon>
        <taxon>Lythraceae</taxon>
        <taxon>Trapa</taxon>
    </lineage>
</organism>
<dbReference type="PANTHER" id="PTHR34569">
    <property type="entry name" value="EXPRESSED PROTEIN"/>
    <property type="match status" value="1"/>
</dbReference>
<evidence type="ECO:0000313" key="1">
    <source>
        <dbReference type="EMBL" id="KAK4757176.1"/>
    </source>
</evidence>
<gene>
    <name evidence="1" type="ORF">SAY87_007303</name>
</gene>
<protein>
    <submittedName>
        <fullName evidence="1">Uncharacterized protein</fullName>
    </submittedName>
</protein>
<comment type="caution">
    <text evidence="1">The sequence shown here is derived from an EMBL/GenBank/DDBJ whole genome shotgun (WGS) entry which is preliminary data.</text>
</comment>
<proteinExistence type="predicted"/>
<name>A0AAN7K1G7_9MYRT</name>
<evidence type="ECO:0000313" key="2">
    <source>
        <dbReference type="Proteomes" id="UP001345219"/>
    </source>
</evidence>
<sequence length="287" mass="31901">MDQPHLDHHTHRHGSLLSPHSRCFLIPTNGTGPDHHNLHHPPSPAKLEISDIEMISFQSVAYTSLRDLIPSQPHPPLPGITSPTNNSSWSELPIRNPLVKQAALAYLQPMSTPPESGHKGLLGRLRERCGCLRWLRDAVLVTLRDVFRGVTAEGYEEDDNDDEKIVTLFVNNCNAQYFLKARFHFDKTQFADLILIVGVTGTLSQLLVMPMLVPLLGEKRLLSIGLLAGFTNHFAFYSESFIAIAQTLSEMEHNHPCIIMKCAQIRSIASKQVGPLEQSAVQGKARG</sequence>
<reference evidence="1 2" key="1">
    <citation type="journal article" date="2023" name="Hortic Res">
        <title>Pangenome of water caltrop reveals structural variations and asymmetric subgenome divergence after allopolyploidization.</title>
        <authorList>
            <person name="Zhang X."/>
            <person name="Chen Y."/>
            <person name="Wang L."/>
            <person name="Yuan Y."/>
            <person name="Fang M."/>
            <person name="Shi L."/>
            <person name="Lu R."/>
            <person name="Comes H.P."/>
            <person name="Ma Y."/>
            <person name="Chen Y."/>
            <person name="Huang G."/>
            <person name="Zhou Y."/>
            <person name="Zheng Z."/>
            <person name="Qiu Y."/>
        </authorList>
    </citation>
    <scope>NUCLEOTIDE SEQUENCE [LARGE SCALE GENOMIC DNA]</scope>
    <source>
        <tissue evidence="1">Roots</tissue>
    </source>
</reference>
<keyword evidence="2" id="KW-1185">Reference proteome</keyword>
<dbReference type="EMBL" id="JAXIOK010000013">
    <property type="protein sequence ID" value="KAK4757176.1"/>
    <property type="molecule type" value="Genomic_DNA"/>
</dbReference>
<dbReference type="PANTHER" id="PTHR34569:SF12">
    <property type="entry name" value="TRANSMEMBRANE PROTEIN"/>
    <property type="match status" value="1"/>
</dbReference>
<dbReference type="AlphaFoldDB" id="A0AAN7K1G7"/>
<dbReference type="Proteomes" id="UP001345219">
    <property type="component" value="Chromosome 6"/>
</dbReference>